<dbReference type="PANTHER" id="PTHR11384">
    <property type="entry name" value="ATP-BINDING CASSETTE, SUB-FAMILY D MEMBER"/>
    <property type="match status" value="1"/>
</dbReference>
<evidence type="ECO:0000256" key="4">
    <source>
        <dbReference type="ARBA" id="ARBA00023136"/>
    </source>
</evidence>
<dbReference type="Gene3D" id="3.40.50.300">
    <property type="entry name" value="P-loop containing nucleotide triphosphate hydrolases"/>
    <property type="match status" value="1"/>
</dbReference>
<evidence type="ECO:0000256" key="1">
    <source>
        <dbReference type="ARBA" id="ARBA00022448"/>
    </source>
</evidence>
<keyword evidence="2" id="KW-0812">Transmembrane</keyword>
<dbReference type="InterPro" id="IPR050835">
    <property type="entry name" value="ABC_transporter_sub-D"/>
</dbReference>
<comment type="caution">
    <text evidence="6">The sequence shown here is derived from an EMBL/GenBank/DDBJ whole genome shotgun (WGS) entry which is preliminary data.</text>
</comment>
<keyword evidence="6" id="KW-0547">Nucleotide-binding</keyword>
<proteinExistence type="predicted"/>
<dbReference type="SUPFAM" id="SSF52540">
    <property type="entry name" value="P-loop containing nucleoside triphosphate hydrolases"/>
    <property type="match status" value="1"/>
</dbReference>
<evidence type="ECO:0000256" key="2">
    <source>
        <dbReference type="ARBA" id="ARBA00022692"/>
    </source>
</evidence>
<evidence type="ECO:0000259" key="5">
    <source>
        <dbReference type="Pfam" id="PF00005"/>
    </source>
</evidence>
<keyword evidence="4" id="KW-0472">Membrane</keyword>
<dbReference type="InterPro" id="IPR003439">
    <property type="entry name" value="ABC_transporter-like_ATP-bd"/>
</dbReference>
<dbReference type="PANTHER" id="PTHR11384:SF59">
    <property type="entry name" value="LYSOSOMAL COBALAMIN TRANSPORTER ABCD4"/>
    <property type="match status" value="1"/>
</dbReference>
<gene>
    <name evidence="6" type="ORF">ALQ28_04719</name>
</gene>
<sequence length="98" mass="11170">MPRLDESNHWQRFLSPGEQQRMAFARALLVAPRWLYMDEATSAMDEEDEAAMHRAIIDGLPGLTLLSIGHRSSLKRFHDRHVRVEDGKLIEQTTSGAV</sequence>
<dbReference type="EMBL" id="RBQG01000235">
    <property type="protein sequence ID" value="RMP10564.1"/>
    <property type="molecule type" value="Genomic_DNA"/>
</dbReference>
<keyword evidence="1" id="KW-0813">Transport</keyword>
<dbReference type="GO" id="GO:0005886">
    <property type="term" value="C:plasma membrane"/>
    <property type="evidence" value="ECO:0007669"/>
    <property type="project" value="TreeGrafter"/>
</dbReference>
<evidence type="ECO:0000256" key="3">
    <source>
        <dbReference type="ARBA" id="ARBA00022989"/>
    </source>
</evidence>
<feature type="domain" description="ABC transporter" evidence="5">
    <location>
        <begin position="12"/>
        <end position="42"/>
    </location>
</feature>
<organism evidence="6 7">
    <name type="scientific">Pseudomonas syringae pv. delphinii</name>
    <dbReference type="NCBI Taxonomy" id="192088"/>
    <lineage>
        <taxon>Bacteria</taxon>
        <taxon>Pseudomonadati</taxon>
        <taxon>Pseudomonadota</taxon>
        <taxon>Gammaproteobacteria</taxon>
        <taxon>Pseudomonadales</taxon>
        <taxon>Pseudomonadaceae</taxon>
        <taxon>Pseudomonas</taxon>
    </lineage>
</organism>
<keyword evidence="6" id="KW-0067">ATP-binding</keyword>
<keyword evidence="3" id="KW-1133">Transmembrane helix</keyword>
<dbReference type="AlphaFoldDB" id="A0A3M4AW97"/>
<protein>
    <submittedName>
        <fullName evidence="6">ABC transporter ATP-binding protein</fullName>
    </submittedName>
</protein>
<evidence type="ECO:0000313" key="6">
    <source>
        <dbReference type="EMBL" id="RMP10564.1"/>
    </source>
</evidence>
<evidence type="ECO:0000313" key="7">
    <source>
        <dbReference type="Proteomes" id="UP000267908"/>
    </source>
</evidence>
<dbReference type="GO" id="GO:0005524">
    <property type="term" value="F:ATP binding"/>
    <property type="evidence" value="ECO:0007669"/>
    <property type="project" value="UniProtKB-KW"/>
</dbReference>
<dbReference type="Pfam" id="PF00005">
    <property type="entry name" value="ABC_tran"/>
    <property type="match status" value="1"/>
</dbReference>
<dbReference type="GO" id="GO:0016887">
    <property type="term" value="F:ATP hydrolysis activity"/>
    <property type="evidence" value="ECO:0007669"/>
    <property type="project" value="InterPro"/>
</dbReference>
<reference evidence="6 7" key="1">
    <citation type="submission" date="2018-08" db="EMBL/GenBank/DDBJ databases">
        <title>Recombination of ecologically and evolutionarily significant loci maintains genetic cohesion in the Pseudomonas syringae species complex.</title>
        <authorList>
            <person name="Dillon M."/>
            <person name="Thakur S."/>
            <person name="Almeida R.N.D."/>
            <person name="Weir B.S."/>
            <person name="Guttman D.S."/>
        </authorList>
    </citation>
    <scope>NUCLEOTIDE SEQUENCE [LARGE SCALE GENOMIC DNA]</scope>
    <source>
        <strain evidence="6 7">ICMP 4330</strain>
    </source>
</reference>
<dbReference type="InterPro" id="IPR027417">
    <property type="entry name" value="P-loop_NTPase"/>
</dbReference>
<dbReference type="Proteomes" id="UP000267908">
    <property type="component" value="Unassembled WGS sequence"/>
</dbReference>
<accession>A0A3M4AW97</accession>
<name>A0A3M4AW97_9PSED</name>